<dbReference type="PANTHER" id="PTHR38011">
    <property type="entry name" value="DIHYDROFOLATE REDUCTASE FAMILY PROTEIN (AFU_ORTHOLOGUE AFUA_8G06820)"/>
    <property type="match status" value="1"/>
</dbReference>
<reference evidence="2 3" key="1">
    <citation type="submission" date="2014-07" db="EMBL/GenBank/DDBJ databases">
        <title>Methanogenic archaea and the global carbon cycle.</title>
        <authorList>
            <person name="Henriksen J.R."/>
            <person name="Luke J."/>
            <person name="Reinhart S."/>
            <person name="Benedict M.N."/>
            <person name="Youngblut N.D."/>
            <person name="Metcalf M.E."/>
            <person name="Whitaker R.J."/>
            <person name="Metcalf W.W."/>
        </authorList>
    </citation>
    <scope>NUCLEOTIDE SEQUENCE [LARGE SCALE GENOMIC DNA]</scope>
    <source>
        <strain evidence="2 3">MM1</strain>
    </source>
</reference>
<dbReference type="Gene3D" id="3.40.430.10">
    <property type="entry name" value="Dihydrofolate Reductase, subunit A"/>
    <property type="match status" value="1"/>
</dbReference>
<evidence type="ECO:0000313" key="3">
    <source>
        <dbReference type="Proteomes" id="UP000033048"/>
    </source>
</evidence>
<dbReference type="GO" id="GO:0008703">
    <property type="term" value="F:5-amino-6-(5-phosphoribosylamino)uracil reductase activity"/>
    <property type="evidence" value="ECO:0007669"/>
    <property type="project" value="InterPro"/>
</dbReference>
<dbReference type="InterPro" id="IPR024072">
    <property type="entry name" value="DHFR-like_dom_sf"/>
</dbReference>
<dbReference type="HOGENOM" id="CLU_043966_4_3_2"/>
<dbReference type="Proteomes" id="UP000033048">
    <property type="component" value="Chromosome"/>
</dbReference>
<dbReference type="InterPro" id="IPR050765">
    <property type="entry name" value="Riboflavin_Biosynth_HTPR"/>
</dbReference>
<accession>A0A0E3SQR5</accession>
<dbReference type="STRING" id="1434104.MCMEM_1013"/>
<dbReference type="PANTHER" id="PTHR38011:SF11">
    <property type="entry name" value="2,5-DIAMINO-6-RIBOSYLAMINO-4(3H)-PYRIMIDINONE 5'-PHOSPHATE REDUCTASE"/>
    <property type="match status" value="1"/>
</dbReference>
<evidence type="ECO:0000313" key="2">
    <source>
        <dbReference type="EMBL" id="AKB85066.1"/>
    </source>
</evidence>
<dbReference type="KEGG" id="mmet:MCMEM_1013"/>
<dbReference type="GO" id="GO:0004146">
    <property type="term" value="F:dihydrofolate reductase activity"/>
    <property type="evidence" value="ECO:0007669"/>
    <property type="project" value="UniProtKB-EC"/>
</dbReference>
<keyword evidence="3" id="KW-1185">Reference proteome</keyword>
<gene>
    <name evidence="2" type="ORF">MCMEM_1013</name>
</gene>
<dbReference type="EMBL" id="CP009518">
    <property type="protein sequence ID" value="AKB85066.1"/>
    <property type="molecule type" value="Genomic_DNA"/>
</dbReference>
<dbReference type="PATRIC" id="fig|1434104.5.peg.1101"/>
<evidence type="ECO:0000259" key="1">
    <source>
        <dbReference type="Pfam" id="PF01872"/>
    </source>
</evidence>
<sequence>MLYDEKSKGGKKMSRNIILYIAMSLDGYIARKNGDVDWLEGDGSEPDADIGYDEFYGTIDTVIMGRKTYDQILTFGEYPYKGTKGYIYTSEKRDNNEDVEFTDENVEDLIEKLKNEDGKNIWLIGGAGVIDDFLKKGLIDEYFICVMPCILGEGIPLFKDINPEIKLKLLKTETVNGMVMLHYAKR</sequence>
<dbReference type="EC" id="1.5.1.3" evidence="2"/>
<dbReference type="InterPro" id="IPR002734">
    <property type="entry name" value="RibDG_C"/>
</dbReference>
<dbReference type="GO" id="GO:0009231">
    <property type="term" value="P:riboflavin biosynthetic process"/>
    <property type="evidence" value="ECO:0007669"/>
    <property type="project" value="InterPro"/>
</dbReference>
<keyword evidence="2" id="KW-0560">Oxidoreductase</keyword>
<name>A0A0E3SQR5_METMT</name>
<feature type="domain" description="Bacterial bifunctional deaminase-reductase C-terminal" evidence="1">
    <location>
        <begin position="87"/>
        <end position="177"/>
    </location>
</feature>
<dbReference type="SUPFAM" id="SSF53597">
    <property type="entry name" value="Dihydrofolate reductase-like"/>
    <property type="match status" value="1"/>
</dbReference>
<dbReference type="AlphaFoldDB" id="A0A0E3SQR5"/>
<protein>
    <submittedName>
        <fullName evidence="2">Dihydrofolate reductase</fullName>
        <ecNumber evidence="2">1.5.1.3</ecNumber>
    </submittedName>
</protein>
<organism evidence="2 3">
    <name type="scientific">Methanococcoides methylutens MM1</name>
    <dbReference type="NCBI Taxonomy" id="1434104"/>
    <lineage>
        <taxon>Archaea</taxon>
        <taxon>Methanobacteriati</taxon>
        <taxon>Methanobacteriota</taxon>
        <taxon>Stenosarchaea group</taxon>
        <taxon>Methanomicrobia</taxon>
        <taxon>Methanosarcinales</taxon>
        <taxon>Methanosarcinaceae</taxon>
        <taxon>Methanococcoides</taxon>
    </lineage>
</organism>
<dbReference type="Pfam" id="PF01872">
    <property type="entry name" value="RibD_C"/>
    <property type="match status" value="1"/>
</dbReference>
<proteinExistence type="predicted"/>